<evidence type="ECO:0000313" key="2">
    <source>
        <dbReference type="Proteomes" id="UP000185944"/>
    </source>
</evidence>
<name>A0A177EAI6_9MICR</name>
<accession>A0A177EAI6</accession>
<proteinExistence type="predicted"/>
<dbReference type="Proteomes" id="UP000185944">
    <property type="component" value="Unassembled WGS sequence"/>
</dbReference>
<comment type="caution">
    <text evidence="1">The sequence shown here is derived from an EMBL/GenBank/DDBJ whole genome shotgun (WGS) entry which is preliminary data.</text>
</comment>
<sequence length="895" mass="102820">MRSVRGVWSGYIKTPVKRYFWLLGSKIVHLSLFPDNHDPIYACVLGVWDRSKAIHSLAVRGSKLAVTLYPESMSIMFNTTKVQFLLEIDYLDWRDYYLWLSHKNSIFSRVYSYHVHNSAEPIGGLAVYSKTLSFDTWKDCIEINNLSLFITSVQMPELFQNSHRLKTYPGNHCAHREHLNIQHYLCSNWETYRNAPFIEEVGETSSDIFHVTVFGKFYKYAGSPKSLKTCKLSTSSRCLCMLEQGFGQIRTLPQTFTPKTYLAAKYASPRGLELELHLTRLYAKYYTQLYQTLSERMEHFYEFITIATDLIQHIYVVFYQGQKTSESFIARMQSMSRVSLFKYARDLFGFSITISPKTPPDEPWTALDKANNQYLLVLDQLYEITFLPHPATDLALVVEDLANACIVVTETSLASPSRQAKYRVQMYVLTTYILSKHSLPLDTAVLDNAPKTFDAVLDNALVQLTEKPKACNFLGSYVFAFLYTIRAYMHWDYSWREPHLELFHHLALDKNDPLAQKVALYTCRQLVLPVLRYGFGYSNMTPAKQFAGSLSNEEKAYFIWAQPAFFTNYVHAVTLRLWVVTWYCVYYPETQKKACRQIFWIITHCITPGTTGNPPNRQAPSLMACLFQRMKDTPGDFFTLRFFAFFARSMQTIASYMPGFQIQVRSWITPGLKEVYRVSSEEEIIDVLFSFTAPRLNRTIRKGRSYKSINLKDTIPVVIMLWKATAKFSDAFVNDQGCQSFPTTKEIAATASRISFVTNAVILYHTSAFFSSAEEYIEKVGPFLSLIQKSLEWVLDKIHTYHLAALPEAEAMALATQASMAKQSLYGYFAIEFMLGTAVPQPKAPVQIPLERHIKHWVLHGSTLPTTADTPSLFHAIAAYYSFKWPKEPSPNNPK</sequence>
<dbReference type="EMBL" id="LTDL01000042">
    <property type="protein sequence ID" value="OAG28947.1"/>
    <property type="molecule type" value="Genomic_DNA"/>
</dbReference>
<organism evidence="1 2">
    <name type="scientific">Nematocida displodere</name>
    <dbReference type="NCBI Taxonomy" id="1805483"/>
    <lineage>
        <taxon>Eukaryota</taxon>
        <taxon>Fungi</taxon>
        <taxon>Fungi incertae sedis</taxon>
        <taxon>Microsporidia</taxon>
        <taxon>Nematocida</taxon>
    </lineage>
</organism>
<evidence type="ECO:0000313" key="1">
    <source>
        <dbReference type="EMBL" id="OAG28947.1"/>
    </source>
</evidence>
<gene>
    <name evidence="1" type="ORF">NEDG_01086</name>
</gene>
<keyword evidence="2" id="KW-1185">Reference proteome</keyword>
<reference evidence="1 2" key="1">
    <citation type="submission" date="2016-02" db="EMBL/GenBank/DDBJ databases">
        <title>Discovery of a natural microsporidian pathogen with a broad tissue tropism in Caenorhabditis elegans.</title>
        <authorList>
            <person name="Luallen R.J."/>
            <person name="Reinke A.W."/>
            <person name="Tong L."/>
            <person name="Botts M.R."/>
            <person name="Felix M.-A."/>
            <person name="Troemel E.R."/>
        </authorList>
    </citation>
    <scope>NUCLEOTIDE SEQUENCE [LARGE SCALE GENOMIC DNA]</scope>
    <source>
        <strain evidence="1 2">JUm2807</strain>
    </source>
</reference>
<dbReference type="GeneID" id="93647436"/>
<dbReference type="RefSeq" id="XP_067543692.1">
    <property type="nucleotide sequence ID" value="XM_067688504.1"/>
</dbReference>
<dbReference type="AlphaFoldDB" id="A0A177EAI6"/>
<protein>
    <submittedName>
        <fullName evidence="1">Uncharacterized protein</fullName>
    </submittedName>
</protein>
<dbReference type="OrthoDB" id="2188100at2759"/>
<dbReference type="VEuPathDB" id="MicrosporidiaDB:NEDG_01086"/>